<dbReference type="AlphaFoldDB" id="A0A1H8JHX0"/>
<gene>
    <name evidence="1" type="ORF">SAMN05216454_11426</name>
</gene>
<dbReference type="OrthoDB" id="1934217at2"/>
<sequence>MQEKIKDIVKKYLTECKVEVTEMFIDLKIEEQIEFVLNFCNIRELPKELVHTVAIRTLGDILAIKYCSNSDSTDNKGIKQITEGDTTISFSNLNESLNIEQIKAYKEYGKHNLMNFRKVKWF</sequence>
<proteinExistence type="predicted"/>
<evidence type="ECO:0000313" key="1">
    <source>
        <dbReference type="EMBL" id="SEN80349.1"/>
    </source>
</evidence>
<dbReference type="EMBL" id="FODF01000014">
    <property type="protein sequence ID" value="SEN80349.1"/>
    <property type="molecule type" value="Genomic_DNA"/>
</dbReference>
<evidence type="ECO:0008006" key="3">
    <source>
        <dbReference type="Google" id="ProtNLM"/>
    </source>
</evidence>
<name>A0A1H8JHX0_9FIRM</name>
<reference evidence="1 2" key="1">
    <citation type="submission" date="2016-10" db="EMBL/GenBank/DDBJ databases">
        <authorList>
            <person name="de Groot N.N."/>
        </authorList>
    </citation>
    <scope>NUCLEOTIDE SEQUENCE [LARGE SCALE GENOMIC DNA]</scope>
    <source>
        <strain evidence="1 2">Calf135</strain>
    </source>
</reference>
<evidence type="ECO:0000313" key="2">
    <source>
        <dbReference type="Proteomes" id="UP000199512"/>
    </source>
</evidence>
<accession>A0A1H8JHX0</accession>
<keyword evidence="2" id="KW-1185">Reference proteome</keyword>
<protein>
    <recommendedName>
        <fullName evidence="3">Phage gp6-like head-tail connector protein</fullName>
    </recommendedName>
</protein>
<dbReference type="RefSeq" id="WP_091975929.1">
    <property type="nucleotide sequence ID" value="NZ_FODF01000014.1"/>
</dbReference>
<dbReference type="STRING" id="215200.SAMN05216454_11426"/>
<organism evidence="1 2">
    <name type="scientific">Peptostreptococcus russellii</name>
    <dbReference type="NCBI Taxonomy" id="215200"/>
    <lineage>
        <taxon>Bacteria</taxon>
        <taxon>Bacillati</taxon>
        <taxon>Bacillota</taxon>
        <taxon>Clostridia</taxon>
        <taxon>Peptostreptococcales</taxon>
        <taxon>Peptostreptococcaceae</taxon>
        <taxon>Peptostreptococcus</taxon>
    </lineage>
</organism>
<dbReference type="Proteomes" id="UP000199512">
    <property type="component" value="Unassembled WGS sequence"/>
</dbReference>